<dbReference type="AlphaFoldDB" id="A0A0M3JHE8"/>
<gene>
    <name evidence="2" type="ORF">ASIM_LOCUS6825</name>
</gene>
<dbReference type="WBParaSite" id="ASIM_0000706001-mRNA-1">
    <property type="protein sequence ID" value="ASIM_0000706001-mRNA-1"/>
    <property type="gene ID" value="ASIM_0000706001"/>
</dbReference>
<reference evidence="2 3" key="2">
    <citation type="submission" date="2018-11" db="EMBL/GenBank/DDBJ databases">
        <authorList>
            <consortium name="Pathogen Informatics"/>
        </authorList>
    </citation>
    <scope>NUCLEOTIDE SEQUENCE [LARGE SCALE GENOMIC DNA]</scope>
</reference>
<sequence length="100" mass="10739">MILASAVSSALRCQNGDEVELRISPGTGASEQKMAKKLAALRMRNSERRAQSAAKLARTPQTSKKEHIDLNLTAMKFLNETTSAGGPHGVDTLQTPVSVY</sequence>
<dbReference type="EMBL" id="UYRR01015492">
    <property type="protein sequence ID" value="VDK27888.1"/>
    <property type="molecule type" value="Genomic_DNA"/>
</dbReference>
<feature type="region of interest" description="Disordered" evidence="1">
    <location>
        <begin position="47"/>
        <end position="66"/>
    </location>
</feature>
<evidence type="ECO:0000313" key="4">
    <source>
        <dbReference type="WBParaSite" id="ASIM_0000706001-mRNA-1"/>
    </source>
</evidence>
<dbReference type="Proteomes" id="UP000267096">
    <property type="component" value="Unassembled WGS sequence"/>
</dbReference>
<organism evidence="4">
    <name type="scientific">Anisakis simplex</name>
    <name type="common">Herring worm</name>
    <dbReference type="NCBI Taxonomy" id="6269"/>
    <lineage>
        <taxon>Eukaryota</taxon>
        <taxon>Metazoa</taxon>
        <taxon>Ecdysozoa</taxon>
        <taxon>Nematoda</taxon>
        <taxon>Chromadorea</taxon>
        <taxon>Rhabditida</taxon>
        <taxon>Spirurina</taxon>
        <taxon>Ascaridomorpha</taxon>
        <taxon>Ascaridoidea</taxon>
        <taxon>Anisakidae</taxon>
        <taxon>Anisakis</taxon>
        <taxon>Anisakis simplex complex</taxon>
    </lineage>
</organism>
<protein>
    <submittedName>
        <fullName evidence="4">BZIP domain-containing protein</fullName>
    </submittedName>
</protein>
<keyword evidence="3" id="KW-1185">Reference proteome</keyword>
<evidence type="ECO:0000313" key="3">
    <source>
        <dbReference type="Proteomes" id="UP000267096"/>
    </source>
</evidence>
<evidence type="ECO:0000256" key="1">
    <source>
        <dbReference type="SAM" id="MobiDB-lite"/>
    </source>
</evidence>
<feature type="region of interest" description="Disordered" evidence="1">
    <location>
        <begin position="81"/>
        <end position="100"/>
    </location>
</feature>
<name>A0A0M3JHE8_ANISI</name>
<accession>A0A0M3JHE8</accession>
<proteinExistence type="predicted"/>
<evidence type="ECO:0000313" key="2">
    <source>
        <dbReference type="EMBL" id="VDK27888.1"/>
    </source>
</evidence>
<reference evidence="4" key="1">
    <citation type="submission" date="2017-02" db="UniProtKB">
        <authorList>
            <consortium name="WormBaseParasite"/>
        </authorList>
    </citation>
    <scope>IDENTIFICATION</scope>
</reference>